<dbReference type="EMBL" id="JAUOPB010000005">
    <property type="protein sequence ID" value="MDO6422458.1"/>
    <property type="molecule type" value="Genomic_DNA"/>
</dbReference>
<proteinExistence type="predicted"/>
<name>A0AAW7X7H8_9GAMM</name>
<keyword evidence="1" id="KW-1133">Transmembrane helix</keyword>
<keyword evidence="1" id="KW-0812">Transmembrane</keyword>
<gene>
    <name evidence="2" type="ORF">Q4521_08225</name>
</gene>
<dbReference type="Proteomes" id="UP001169760">
    <property type="component" value="Unassembled WGS sequence"/>
</dbReference>
<accession>A0AAW7X7H8</accession>
<comment type="caution">
    <text evidence="2">The sequence shown here is derived from an EMBL/GenBank/DDBJ whole genome shotgun (WGS) entry which is preliminary data.</text>
</comment>
<feature type="transmembrane region" description="Helical" evidence="1">
    <location>
        <begin position="12"/>
        <end position="32"/>
    </location>
</feature>
<dbReference type="RefSeq" id="WP_303492464.1">
    <property type="nucleotide sequence ID" value="NZ_JAUOPB010000005.1"/>
</dbReference>
<evidence type="ECO:0000256" key="1">
    <source>
        <dbReference type="SAM" id="Phobius"/>
    </source>
</evidence>
<dbReference type="AlphaFoldDB" id="A0AAW7X7H8"/>
<keyword evidence="1" id="KW-0472">Membrane</keyword>
<evidence type="ECO:0000313" key="2">
    <source>
        <dbReference type="EMBL" id="MDO6422458.1"/>
    </source>
</evidence>
<feature type="transmembrane region" description="Helical" evidence="1">
    <location>
        <begin position="180"/>
        <end position="201"/>
    </location>
</feature>
<dbReference type="InterPro" id="IPR005625">
    <property type="entry name" value="PepSY-ass_TM"/>
</dbReference>
<feature type="transmembrane region" description="Helical" evidence="1">
    <location>
        <begin position="322"/>
        <end position="345"/>
    </location>
</feature>
<feature type="transmembrane region" description="Helical" evidence="1">
    <location>
        <begin position="133"/>
        <end position="153"/>
    </location>
</feature>
<evidence type="ECO:0000313" key="3">
    <source>
        <dbReference type="Proteomes" id="UP001169760"/>
    </source>
</evidence>
<dbReference type="PANTHER" id="PTHR34219:SF3">
    <property type="entry name" value="BLL7967 PROTEIN"/>
    <property type="match status" value="1"/>
</dbReference>
<organism evidence="2 3">
    <name type="scientific">Saccharophagus degradans</name>
    <dbReference type="NCBI Taxonomy" id="86304"/>
    <lineage>
        <taxon>Bacteria</taxon>
        <taxon>Pseudomonadati</taxon>
        <taxon>Pseudomonadota</taxon>
        <taxon>Gammaproteobacteria</taxon>
        <taxon>Cellvibrionales</taxon>
        <taxon>Cellvibrionaceae</taxon>
        <taxon>Saccharophagus</taxon>
    </lineage>
</organism>
<protein>
    <submittedName>
        <fullName evidence="2">PepSY-associated TM helix domain-containing protein</fullName>
    </submittedName>
</protein>
<sequence>MAAIWRKLHKILGLTLGALLLIMCFSGGVLVFKNNLISLNLNADTVAPSYNMDNISQGLRDIISKHDLDDIYYIKSPTQGRRYWLLVTKDEHMHMYDGSTGAPIADKFYTLAAMHWLTHFHAELLLPNSGTTILTILGVLTLVLMLAGFFSWWPGRKGFKLQHLWATPSRRGPALRQHRALAIICIPLLLLSVVTGGGMTVQSAIRFLFQPAPPAQLASVEPPIAHHLHTFDISRLDSMLQKAQQALPNSEITLIGLPSSERNQMRMRFRATDEWHVNGKTNVTIDTETGEMKIKGIKDASAGRKILNTFYPLHSSYGLPSLYKAFIALTGILSVWLAIIGYIAWFKKRKQTA</sequence>
<reference evidence="2" key="1">
    <citation type="submission" date="2023-07" db="EMBL/GenBank/DDBJ databases">
        <title>Genome content predicts the carbon catabolic preferences of heterotrophic bacteria.</title>
        <authorList>
            <person name="Gralka M."/>
        </authorList>
    </citation>
    <scope>NUCLEOTIDE SEQUENCE</scope>
    <source>
        <strain evidence="2">I3M17_2</strain>
    </source>
</reference>
<dbReference type="Pfam" id="PF03929">
    <property type="entry name" value="PepSY_TM"/>
    <property type="match status" value="1"/>
</dbReference>
<dbReference type="PANTHER" id="PTHR34219">
    <property type="entry name" value="IRON-REGULATED INNER MEMBRANE PROTEIN-RELATED"/>
    <property type="match status" value="1"/>
</dbReference>